<evidence type="ECO:0000256" key="2">
    <source>
        <dbReference type="ARBA" id="ARBA00022692"/>
    </source>
</evidence>
<comment type="caution">
    <text evidence="6">The sequence shown here is derived from an EMBL/GenBank/DDBJ whole genome shotgun (WGS) entry which is preliminary data.</text>
</comment>
<dbReference type="PANTHER" id="PTHR30249">
    <property type="entry name" value="PUTATIVE SEROTONIN TRANSPORTER"/>
    <property type="match status" value="1"/>
</dbReference>
<feature type="transmembrane region" description="Helical" evidence="5">
    <location>
        <begin position="147"/>
        <end position="170"/>
    </location>
</feature>
<accession>A0ABW9MU92</accession>
<dbReference type="EMBL" id="JBGMEH010000001">
    <property type="protein sequence ID" value="MFO3715403.1"/>
    <property type="molecule type" value="Genomic_DNA"/>
</dbReference>
<gene>
    <name evidence="6" type="ORF">ACCQ40_01210</name>
</gene>
<proteinExistence type="predicted"/>
<keyword evidence="7" id="KW-1185">Reference proteome</keyword>
<dbReference type="InterPro" id="IPR007300">
    <property type="entry name" value="CidB/LrgB"/>
</dbReference>
<evidence type="ECO:0000256" key="5">
    <source>
        <dbReference type="SAM" id="Phobius"/>
    </source>
</evidence>
<evidence type="ECO:0000256" key="4">
    <source>
        <dbReference type="ARBA" id="ARBA00023136"/>
    </source>
</evidence>
<evidence type="ECO:0000256" key="3">
    <source>
        <dbReference type="ARBA" id="ARBA00022989"/>
    </source>
</evidence>
<evidence type="ECO:0000313" key="7">
    <source>
        <dbReference type="Proteomes" id="UP001638015"/>
    </source>
</evidence>
<keyword evidence="3 5" id="KW-1133">Transmembrane helix</keyword>
<comment type="subcellular location">
    <subcellularLocation>
        <location evidence="1">Membrane</location>
        <topology evidence="1">Multi-pass membrane protein</topology>
    </subcellularLocation>
</comment>
<name>A0ABW9MU92_9FIRM</name>
<evidence type="ECO:0000256" key="1">
    <source>
        <dbReference type="ARBA" id="ARBA00004141"/>
    </source>
</evidence>
<dbReference type="Pfam" id="PF04172">
    <property type="entry name" value="LrgB"/>
    <property type="match status" value="1"/>
</dbReference>
<keyword evidence="4 5" id="KW-0472">Membrane</keyword>
<feature type="transmembrane region" description="Helical" evidence="5">
    <location>
        <begin position="6"/>
        <end position="22"/>
    </location>
</feature>
<dbReference type="RefSeq" id="WP_410032265.1">
    <property type="nucleotide sequence ID" value="NZ_JBGMEH010000001.1"/>
</dbReference>
<organism evidence="6 7">
    <name type="scientific">Anaerococcus cruorum</name>
    <dbReference type="NCBI Taxonomy" id="3115617"/>
    <lineage>
        <taxon>Bacteria</taxon>
        <taxon>Bacillati</taxon>
        <taxon>Bacillota</taxon>
        <taxon>Tissierellia</taxon>
        <taxon>Tissierellales</taxon>
        <taxon>Peptoniphilaceae</taxon>
        <taxon>Anaerococcus</taxon>
    </lineage>
</organism>
<feature type="transmembrane region" description="Helical" evidence="5">
    <location>
        <begin position="34"/>
        <end position="56"/>
    </location>
</feature>
<reference evidence="6 7" key="1">
    <citation type="journal article" date="2025" name="Anaerobe">
        <title>Description of Anaerococcus kampingiae sp. nov., Anaerococcus groningensis sp. nov., Anaerococcus martiniensis sp. nov., and Anaerococcus cruorum sp. nov., isolated from human clinical specimens.</title>
        <authorList>
            <person name="Boiten K.E."/>
            <person name="Meijer J."/>
            <person name="van Wezel E.M."/>
            <person name="Veloo A.C.M."/>
        </authorList>
    </citation>
    <scope>NUCLEOTIDE SEQUENCE [LARGE SCALE GENOMIC DNA]</scope>
    <source>
        <strain evidence="6 7">ENR1039</strain>
    </source>
</reference>
<feature type="transmembrane region" description="Helical" evidence="5">
    <location>
        <begin position="62"/>
        <end position="82"/>
    </location>
</feature>
<protein>
    <submittedName>
        <fullName evidence="6">LrgB family protein</fullName>
    </submittedName>
</protein>
<evidence type="ECO:0000313" key="6">
    <source>
        <dbReference type="EMBL" id="MFO3715403.1"/>
    </source>
</evidence>
<dbReference type="PANTHER" id="PTHR30249:SF0">
    <property type="entry name" value="PLASTIDAL GLYCOLATE_GLYCERATE TRANSLOCATOR 1, CHLOROPLASTIC"/>
    <property type="match status" value="1"/>
</dbReference>
<feature type="transmembrane region" description="Helical" evidence="5">
    <location>
        <begin position="208"/>
        <end position="229"/>
    </location>
</feature>
<keyword evidence="2 5" id="KW-0812">Transmembrane</keyword>
<feature type="transmembrane region" description="Helical" evidence="5">
    <location>
        <begin position="94"/>
        <end position="117"/>
    </location>
</feature>
<sequence length="233" mass="24599">MFSSTYFGIVLSFVVFELAKKLTSKIHNGVLKSIFNPLLISIIVISAILHLLGVSYEEYNKGGSIISFFIGPATVALMVSLYDNIETLKKNFSAIIIGILIGSFVSMIVTIILAKVLKVDELMMMTLLPESVTTPIAVGLAEEYGGIAPLAAIAVIIRGIIGIIIAPIIIRVFKINDPVAQGIGLGTAAHALGTAEAREMGDIQGAMSGLSIAVAGLMTVILMPLMVLISNVI</sequence>
<dbReference type="Proteomes" id="UP001638015">
    <property type="component" value="Unassembled WGS sequence"/>
</dbReference>